<comment type="caution">
    <text evidence="8">The sequence shown here is derived from an EMBL/GenBank/DDBJ whole genome shotgun (WGS) entry which is preliminary data.</text>
</comment>
<dbReference type="Gene3D" id="3.90.1310.10">
    <property type="entry name" value="Penicillin-binding protein 2a (Domain 2)"/>
    <property type="match status" value="1"/>
</dbReference>
<feature type="signal peptide" evidence="4">
    <location>
        <begin position="1"/>
        <end position="23"/>
    </location>
</feature>
<gene>
    <name evidence="8" type="ORF">QWY28_09680</name>
</gene>
<name>A0ABT8FFI2_9ACTN</name>
<keyword evidence="3" id="KW-0472">Membrane</keyword>
<dbReference type="Proteomes" id="UP001168620">
    <property type="component" value="Unassembled WGS sequence"/>
</dbReference>
<accession>A0ABT8FFI2</accession>
<dbReference type="InterPro" id="IPR036138">
    <property type="entry name" value="PBP_dimer_sf"/>
</dbReference>
<dbReference type="EMBL" id="JAUHJQ010000003">
    <property type="protein sequence ID" value="MDN4173210.1"/>
    <property type="molecule type" value="Genomic_DNA"/>
</dbReference>
<dbReference type="InterPro" id="IPR007887">
    <property type="entry name" value="MecA_N"/>
</dbReference>
<dbReference type="Pfam" id="PF03717">
    <property type="entry name" value="PBP_dimer"/>
    <property type="match status" value="1"/>
</dbReference>
<dbReference type="PANTHER" id="PTHR30627:SF24">
    <property type="entry name" value="PENICILLIN-BINDING PROTEIN 4B"/>
    <property type="match status" value="1"/>
</dbReference>
<dbReference type="PROSITE" id="PS51257">
    <property type="entry name" value="PROKAR_LIPOPROTEIN"/>
    <property type="match status" value="1"/>
</dbReference>
<keyword evidence="4" id="KW-0732">Signal</keyword>
<comment type="similarity">
    <text evidence="2">Belongs to the transpeptidase family.</text>
</comment>
<feature type="chain" id="PRO_5046744502" evidence="4">
    <location>
        <begin position="24"/>
        <end position="643"/>
    </location>
</feature>
<proteinExistence type="inferred from homology"/>
<dbReference type="SUPFAM" id="SSF56601">
    <property type="entry name" value="beta-lactamase/transpeptidase-like"/>
    <property type="match status" value="1"/>
</dbReference>
<dbReference type="SUPFAM" id="SSF56519">
    <property type="entry name" value="Penicillin binding protein dimerisation domain"/>
    <property type="match status" value="1"/>
</dbReference>
<feature type="domain" description="NTF2-like N-terminal transpeptidase" evidence="7">
    <location>
        <begin position="33"/>
        <end position="146"/>
    </location>
</feature>
<dbReference type="InterPro" id="IPR005311">
    <property type="entry name" value="PBP_dimer"/>
</dbReference>
<organism evidence="8 9">
    <name type="scientific">Nocardioides oceani</name>
    <dbReference type="NCBI Taxonomy" id="3058369"/>
    <lineage>
        <taxon>Bacteria</taxon>
        <taxon>Bacillati</taxon>
        <taxon>Actinomycetota</taxon>
        <taxon>Actinomycetes</taxon>
        <taxon>Propionibacteriales</taxon>
        <taxon>Nocardioidaceae</taxon>
        <taxon>Nocardioides</taxon>
    </lineage>
</organism>
<sequence>MRRLGSLATTVLLLGAATTGCTAGDDDGDGPGPEEAAAELAAGLAAGELTGVAFTTVTDDQAQAAYDEVVAGLATGEDGPTPAVEVGEVTETEEGAATATLTWTWPVLEGVDGGWSYESEVALMDLDGAWRAVWLPSLVHPGLEDGAVLERTTIRAARGDITGARGLALVTDRPVVSYGVDRARVPKRQAVADARALAGLVDVDAEAYAARVRAAGDQAFVEAITYRREEVPAGLVASTGPLRGVIAIPGERPLAPTREFAAPVLGSVGEVTAEMVAEDPTLRPGDQAGLSGLQARYEDQLRGEPGVVVDAIGPGGEERELFRVEATPGEELVLTLDVDLQSAAEAVLADVRPGSALVAVRPSDGALLAVANGPGNDGLNLATYGQLAPGSTFKTVTSLALLRAGLEPGTTVPCTPTLEVDGRRFTNYSDYPASALGPVPLRTAVAHSCNTAFISQRDRLDRDGSGDALLEAAASLGLGLDHDLGFPAYFGSVEPPASQTQAAADLIGQGRVLASPMVMATVMASVQQGATVVPRLLEQVEVSVPEGVAPLQATEADALRSLLRSVVTDGSGAQLADVPGPPVLAKTGTAEFEDGGRIATHAWMVAAQGDLAVAVLVERGASGSSTAGPLLEEFLRTARRLGG</sequence>
<evidence type="ECO:0000256" key="3">
    <source>
        <dbReference type="ARBA" id="ARBA00023136"/>
    </source>
</evidence>
<comment type="subcellular location">
    <subcellularLocation>
        <location evidence="1">Membrane</location>
    </subcellularLocation>
</comment>
<protein>
    <submittedName>
        <fullName evidence="8">Penicillin-binding transpeptidase domain-containing protein</fullName>
    </submittedName>
</protein>
<evidence type="ECO:0000313" key="9">
    <source>
        <dbReference type="Proteomes" id="UP001168620"/>
    </source>
</evidence>
<evidence type="ECO:0000256" key="4">
    <source>
        <dbReference type="SAM" id="SignalP"/>
    </source>
</evidence>
<dbReference type="PANTHER" id="PTHR30627">
    <property type="entry name" value="PEPTIDOGLYCAN D,D-TRANSPEPTIDASE"/>
    <property type="match status" value="1"/>
</dbReference>
<keyword evidence="9" id="KW-1185">Reference proteome</keyword>
<dbReference type="InterPro" id="IPR001460">
    <property type="entry name" value="PCN-bd_Tpept"/>
</dbReference>
<dbReference type="Gene3D" id="3.40.710.10">
    <property type="entry name" value="DD-peptidase/beta-lactamase superfamily"/>
    <property type="match status" value="1"/>
</dbReference>
<dbReference type="InterPro" id="IPR012338">
    <property type="entry name" value="Beta-lactam/transpept-like"/>
</dbReference>
<evidence type="ECO:0000259" key="7">
    <source>
        <dbReference type="Pfam" id="PF05223"/>
    </source>
</evidence>
<dbReference type="Pfam" id="PF05223">
    <property type="entry name" value="MecA_N"/>
    <property type="match status" value="1"/>
</dbReference>
<evidence type="ECO:0000259" key="6">
    <source>
        <dbReference type="Pfam" id="PF03717"/>
    </source>
</evidence>
<feature type="domain" description="Penicillin-binding protein dimerisation" evidence="6">
    <location>
        <begin position="154"/>
        <end position="316"/>
    </location>
</feature>
<dbReference type="Pfam" id="PF00905">
    <property type="entry name" value="Transpeptidase"/>
    <property type="match status" value="1"/>
</dbReference>
<evidence type="ECO:0000256" key="1">
    <source>
        <dbReference type="ARBA" id="ARBA00004370"/>
    </source>
</evidence>
<dbReference type="InterPro" id="IPR050515">
    <property type="entry name" value="Beta-lactam/transpept"/>
</dbReference>
<evidence type="ECO:0000313" key="8">
    <source>
        <dbReference type="EMBL" id="MDN4173210.1"/>
    </source>
</evidence>
<dbReference type="RefSeq" id="WP_300952320.1">
    <property type="nucleotide sequence ID" value="NZ_JAUHJQ010000003.1"/>
</dbReference>
<evidence type="ECO:0000256" key="2">
    <source>
        <dbReference type="ARBA" id="ARBA00007171"/>
    </source>
</evidence>
<feature type="domain" description="Penicillin-binding protein transpeptidase" evidence="5">
    <location>
        <begin position="357"/>
        <end position="635"/>
    </location>
</feature>
<reference evidence="8" key="1">
    <citation type="submission" date="2023-06" db="EMBL/GenBank/DDBJ databases">
        <title>Draft genome sequence of Nocardioides sp. SOB77.</title>
        <authorList>
            <person name="Zhang G."/>
        </authorList>
    </citation>
    <scope>NUCLEOTIDE SEQUENCE</scope>
    <source>
        <strain evidence="8">SOB77</strain>
    </source>
</reference>
<evidence type="ECO:0000259" key="5">
    <source>
        <dbReference type="Pfam" id="PF00905"/>
    </source>
</evidence>